<sequence length="182" mass="20464">MFLCGAGFLEKKPNALDITGKELVVNLAQSSISLLDRYPATARPLQILPLMSWFVLWTPDSLGRSVRLATPHKRDGPSKPAFARTYRIWKLRWKVSRDQLTRDLQGPRILEWTLLAIGSSSHQFLEELEVRPGNSIIATAKPIPAISTFQSPAVTLAENARFDALFEEMVTSIPINRYVVSF</sequence>
<evidence type="ECO:0000313" key="1">
    <source>
        <dbReference type="EMBL" id="KAJ9482398.1"/>
    </source>
</evidence>
<dbReference type="AlphaFoldDB" id="A0AAI9X3R2"/>
<dbReference type="Proteomes" id="UP001227192">
    <property type="component" value="Unassembled WGS sequence"/>
</dbReference>
<name>A0AAI9X3R2_PENTH</name>
<accession>A0AAI9X3R2</accession>
<dbReference type="EMBL" id="LACB01000564">
    <property type="protein sequence ID" value="KAJ9482398.1"/>
    <property type="molecule type" value="Genomic_DNA"/>
</dbReference>
<reference evidence="1" key="2">
    <citation type="journal article" date="2016" name="Fungal Biol.">
        <title>Ochratoxin A production by Penicillium thymicola.</title>
        <authorList>
            <person name="Nguyen H.D.T."/>
            <person name="McMullin D.R."/>
            <person name="Ponomareva E."/>
            <person name="Riley R."/>
            <person name="Pomraning K.R."/>
            <person name="Baker S.E."/>
            <person name="Seifert K.A."/>
        </authorList>
    </citation>
    <scope>NUCLEOTIDE SEQUENCE</scope>
    <source>
        <strain evidence="1">DAOM 180753</strain>
    </source>
</reference>
<organism evidence="1 2">
    <name type="scientific">Penicillium thymicola</name>
    <dbReference type="NCBI Taxonomy" id="293382"/>
    <lineage>
        <taxon>Eukaryota</taxon>
        <taxon>Fungi</taxon>
        <taxon>Dikarya</taxon>
        <taxon>Ascomycota</taxon>
        <taxon>Pezizomycotina</taxon>
        <taxon>Eurotiomycetes</taxon>
        <taxon>Eurotiomycetidae</taxon>
        <taxon>Eurotiales</taxon>
        <taxon>Aspergillaceae</taxon>
        <taxon>Penicillium</taxon>
    </lineage>
</organism>
<evidence type="ECO:0000313" key="2">
    <source>
        <dbReference type="Proteomes" id="UP001227192"/>
    </source>
</evidence>
<comment type="caution">
    <text evidence="1">The sequence shown here is derived from an EMBL/GenBank/DDBJ whole genome shotgun (WGS) entry which is preliminary data.</text>
</comment>
<reference evidence="1" key="1">
    <citation type="submission" date="2015-06" db="EMBL/GenBank/DDBJ databases">
        <authorList>
            <person name="Nguyen H."/>
        </authorList>
    </citation>
    <scope>NUCLEOTIDE SEQUENCE</scope>
    <source>
        <strain evidence="1">DAOM 180753</strain>
    </source>
</reference>
<protein>
    <submittedName>
        <fullName evidence="1">Uncharacterized protein</fullName>
    </submittedName>
</protein>
<gene>
    <name evidence="1" type="ORF">VN97_g11031</name>
</gene>
<proteinExistence type="predicted"/>
<keyword evidence="2" id="KW-1185">Reference proteome</keyword>